<evidence type="ECO:0000313" key="8">
    <source>
        <dbReference type="Proteomes" id="UP001501084"/>
    </source>
</evidence>
<organism evidence="7 8">
    <name type="scientific">Leucobacter alluvii</name>
    <dbReference type="NCBI Taxonomy" id="340321"/>
    <lineage>
        <taxon>Bacteria</taxon>
        <taxon>Bacillati</taxon>
        <taxon>Actinomycetota</taxon>
        <taxon>Actinomycetes</taxon>
        <taxon>Micrococcales</taxon>
        <taxon>Microbacteriaceae</taxon>
        <taxon>Leucobacter</taxon>
    </lineage>
</organism>
<dbReference type="InterPro" id="IPR006118">
    <property type="entry name" value="Recombinase_CS"/>
</dbReference>
<protein>
    <submittedName>
        <fullName evidence="7">Recombinase family protein</fullName>
    </submittedName>
</protein>
<evidence type="ECO:0000256" key="2">
    <source>
        <dbReference type="ARBA" id="ARBA00022908"/>
    </source>
</evidence>
<evidence type="ECO:0000313" key="7">
    <source>
        <dbReference type="EMBL" id="GAA2187329.1"/>
    </source>
</evidence>
<dbReference type="SMART" id="SM00857">
    <property type="entry name" value="Resolvase"/>
    <property type="match status" value="1"/>
</dbReference>
<dbReference type="Pfam" id="PF00239">
    <property type="entry name" value="Resolvase"/>
    <property type="match status" value="1"/>
</dbReference>
<dbReference type="PANTHER" id="PTHR30461:SF26">
    <property type="entry name" value="RESOLVASE HOMOLOG YNEB"/>
    <property type="match status" value="1"/>
</dbReference>
<dbReference type="Gene3D" id="1.10.10.60">
    <property type="entry name" value="Homeodomain-like"/>
    <property type="match status" value="1"/>
</dbReference>
<comment type="caution">
    <text evidence="7">The sequence shown here is derived from an EMBL/GenBank/DDBJ whole genome shotgun (WGS) entry which is preliminary data.</text>
</comment>
<dbReference type="PROSITE" id="PS00397">
    <property type="entry name" value="RECOMBINASES_1"/>
    <property type="match status" value="1"/>
</dbReference>
<accession>A0ABN3B633</accession>
<keyword evidence="4" id="KW-0233">DNA recombination</keyword>
<dbReference type="PROSITE" id="PS51736">
    <property type="entry name" value="RECOMBINASES_3"/>
    <property type="match status" value="1"/>
</dbReference>
<name>A0ABN3B633_9MICO</name>
<keyword evidence="3" id="KW-0238">DNA-binding</keyword>
<proteinExistence type="inferred from homology"/>
<dbReference type="CDD" id="cd03768">
    <property type="entry name" value="SR_ResInv"/>
    <property type="match status" value="1"/>
</dbReference>
<feature type="active site" description="O-(5'-phospho-DNA)-serine intermediate" evidence="5">
    <location>
        <position position="31"/>
    </location>
</feature>
<gene>
    <name evidence="7" type="ORF">GCM10009786_11750</name>
</gene>
<dbReference type="Pfam" id="PF02796">
    <property type="entry name" value="HTH_7"/>
    <property type="match status" value="1"/>
</dbReference>
<dbReference type="InterPro" id="IPR036162">
    <property type="entry name" value="Resolvase-like_N_sf"/>
</dbReference>
<keyword evidence="8" id="KW-1185">Reference proteome</keyword>
<dbReference type="Proteomes" id="UP001501084">
    <property type="component" value="Unassembled WGS sequence"/>
</dbReference>
<comment type="similarity">
    <text evidence="1">Belongs to the site-specific recombinase resolvase family.</text>
</comment>
<dbReference type="SUPFAM" id="SSF46689">
    <property type="entry name" value="Homeodomain-like"/>
    <property type="match status" value="1"/>
</dbReference>
<evidence type="ECO:0000256" key="1">
    <source>
        <dbReference type="ARBA" id="ARBA00009913"/>
    </source>
</evidence>
<dbReference type="InterPro" id="IPR006120">
    <property type="entry name" value="Resolvase_HTH_dom"/>
</dbReference>
<dbReference type="EMBL" id="BAAAOP010000005">
    <property type="protein sequence ID" value="GAA2187329.1"/>
    <property type="molecule type" value="Genomic_DNA"/>
</dbReference>
<sequence>MIVALQVRREVYNMATKKAHSGRVYGYARVSSIDQNLDRQHEALSGVDVLVEEKVSGKSRDDREKLRTLMDFAQAGDTIRTKSIDRLARNTRDLLDIIDELLAKGVSVEFVDTPQLSVSTKEGRAMITIFAAFAQLERESIRERQLEGIALAKAAGKYEKAAKLTPEQIAQARQRADSGVPKAKVARDLGVSRQTLYAALSGTGKYAELAGASA</sequence>
<evidence type="ECO:0000256" key="4">
    <source>
        <dbReference type="ARBA" id="ARBA00023172"/>
    </source>
</evidence>
<evidence type="ECO:0000259" key="6">
    <source>
        <dbReference type="PROSITE" id="PS51736"/>
    </source>
</evidence>
<dbReference type="PANTHER" id="PTHR30461">
    <property type="entry name" value="DNA-INVERTASE FROM LAMBDOID PROPHAGE"/>
    <property type="match status" value="1"/>
</dbReference>
<dbReference type="SUPFAM" id="SSF53041">
    <property type="entry name" value="Resolvase-like"/>
    <property type="match status" value="1"/>
</dbReference>
<feature type="domain" description="Resolvase/invertase-type recombinase catalytic" evidence="6">
    <location>
        <begin position="23"/>
        <end position="156"/>
    </location>
</feature>
<dbReference type="InterPro" id="IPR009057">
    <property type="entry name" value="Homeodomain-like_sf"/>
</dbReference>
<dbReference type="InterPro" id="IPR006119">
    <property type="entry name" value="Resolv_N"/>
</dbReference>
<keyword evidence="2" id="KW-0229">DNA integration</keyword>
<dbReference type="InterPro" id="IPR050639">
    <property type="entry name" value="SSR_resolvase"/>
</dbReference>
<evidence type="ECO:0000256" key="3">
    <source>
        <dbReference type="ARBA" id="ARBA00023125"/>
    </source>
</evidence>
<dbReference type="Gene3D" id="3.40.50.1390">
    <property type="entry name" value="Resolvase, N-terminal catalytic domain"/>
    <property type="match status" value="1"/>
</dbReference>
<evidence type="ECO:0000256" key="5">
    <source>
        <dbReference type="PROSITE-ProRule" id="PRU10137"/>
    </source>
</evidence>
<reference evidence="7 8" key="1">
    <citation type="journal article" date="2019" name="Int. J. Syst. Evol. Microbiol.">
        <title>The Global Catalogue of Microorganisms (GCM) 10K type strain sequencing project: providing services to taxonomists for standard genome sequencing and annotation.</title>
        <authorList>
            <consortium name="The Broad Institute Genomics Platform"/>
            <consortium name="The Broad Institute Genome Sequencing Center for Infectious Disease"/>
            <person name="Wu L."/>
            <person name="Ma J."/>
        </authorList>
    </citation>
    <scope>NUCLEOTIDE SEQUENCE [LARGE SCALE GENOMIC DNA]</scope>
    <source>
        <strain evidence="7 8">JCM 14919</strain>
    </source>
</reference>
<dbReference type="CDD" id="cd00569">
    <property type="entry name" value="HTH_Hin_like"/>
    <property type="match status" value="1"/>
</dbReference>